<feature type="transmembrane region" description="Helical" evidence="7">
    <location>
        <begin position="372"/>
        <end position="392"/>
    </location>
</feature>
<protein>
    <submittedName>
        <fullName evidence="10">Membrane-anchored mycosin MYCP</fullName>
        <ecNumber evidence="10">3.4.21.-</ecNumber>
    </submittedName>
</protein>
<sequence>MLRRTTILTCCIITALLCVLAGTALITPATAQPQCARSYPADDEHLLHQAAFADTYRDSHQFATGEGITVAVIDTGVAPHPRLPMLDDGGDLVRGDHPDTPDTAPAPGALIDCDAHGTIVAGVIAGRWASDEIVGVAPNARILSIKQTSAKAHSDHNAGSLGSLVAAIDSAIDQGAQVINISVVSCIPPHTRLDTSSLDSVLLKAERHNVVIVAAAGNTGNDCPEGSWVLPAHAGTVIAVASLADNYHHTPYTVAAPKEVIAAPGTVFAALDPFGSGLAAGTINGSSVAPFEGTSFAAPVVAGTVALLKQLHPQASAAQLRSVLFASVDPSVGTLDVNRTVRYSLSNATRYDPDPIPLQPPVVQHSELSTRAGYVSVVLVAALATGLALIGIRQRKKQQ</sequence>
<comment type="similarity">
    <text evidence="1 5 6">Belongs to the peptidase S8 family.</text>
</comment>
<dbReference type="PRINTS" id="PR00723">
    <property type="entry name" value="SUBTILISIN"/>
</dbReference>
<evidence type="ECO:0000256" key="3">
    <source>
        <dbReference type="ARBA" id="ARBA00022801"/>
    </source>
</evidence>
<evidence type="ECO:0000256" key="6">
    <source>
        <dbReference type="RuleBase" id="RU003355"/>
    </source>
</evidence>
<dbReference type="PROSITE" id="PS00138">
    <property type="entry name" value="SUBTILASE_SER"/>
    <property type="match status" value="1"/>
</dbReference>
<feature type="active site" description="Charge relay system" evidence="5">
    <location>
        <position position="295"/>
    </location>
</feature>
<dbReference type="RefSeq" id="WP_277104643.1">
    <property type="nucleotide sequence ID" value="NZ_BAAAJS010000049.1"/>
</dbReference>
<accession>A0ABU2B7Y1</accession>
<organism evidence="10 11">
    <name type="scientific">Corynebacterium felinum</name>
    <dbReference type="NCBI Taxonomy" id="131318"/>
    <lineage>
        <taxon>Bacteria</taxon>
        <taxon>Bacillati</taxon>
        <taxon>Actinomycetota</taxon>
        <taxon>Actinomycetes</taxon>
        <taxon>Mycobacteriales</taxon>
        <taxon>Corynebacteriaceae</taxon>
        <taxon>Corynebacterium</taxon>
    </lineage>
</organism>
<dbReference type="PROSITE" id="PS00136">
    <property type="entry name" value="SUBTILASE_ASP"/>
    <property type="match status" value="1"/>
</dbReference>
<keyword evidence="8" id="KW-0732">Signal</keyword>
<evidence type="ECO:0000259" key="9">
    <source>
        <dbReference type="Pfam" id="PF00082"/>
    </source>
</evidence>
<dbReference type="Pfam" id="PF00082">
    <property type="entry name" value="Peptidase_S8"/>
    <property type="match status" value="1"/>
</dbReference>
<feature type="chain" id="PRO_5046432360" evidence="8">
    <location>
        <begin position="32"/>
        <end position="399"/>
    </location>
</feature>
<evidence type="ECO:0000256" key="1">
    <source>
        <dbReference type="ARBA" id="ARBA00011073"/>
    </source>
</evidence>
<keyword evidence="2 5" id="KW-0645">Protease</keyword>
<evidence type="ECO:0000256" key="5">
    <source>
        <dbReference type="PROSITE-ProRule" id="PRU01240"/>
    </source>
</evidence>
<dbReference type="PANTHER" id="PTHR43806:SF11">
    <property type="entry name" value="CEREVISIN-RELATED"/>
    <property type="match status" value="1"/>
</dbReference>
<keyword evidence="7" id="KW-0812">Transmembrane</keyword>
<keyword evidence="7" id="KW-0472">Membrane</keyword>
<dbReference type="Gene3D" id="3.40.50.200">
    <property type="entry name" value="Peptidase S8/S53 domain"/>
    <property type="match status" value="1"/>
</dbReference>
<evidence type="ECO:0000256" key="4">
    <source>
        <dbReference type="ARBA" id="ARBA00022825"/>
    </source>
</evidence>
<dbReference type="InterPro" id="IPR022398">
    <property type="entry name" value="Peptidase_S8_His-AS"/>
</dbReference>
<feature type="active site" description="Charge relay system" evidence="5">
    <location>
        <position position="74"/>
    </location>
</feature>
<evidence type="ECO:0000256" key="7">
    <source>
        <dbReference type="SAM" id="Phobius"/>
    </source>
</evidence>
<dbReference type="InterPro" id="IPR023827">
    <property type="entry name" value="Peptidase_S8_Asp-AS"/>
</dbReference>
<dbReference type="InterPro" id="IPR015500">
    <property type="entry name" value="Peptidase_S8_subtilisin-rel"/>
</dbReference>
<dbReference type="EC" id="3.4.21.-" evidence="10"/>
<gene>
    <name evidence="10" type="ORF">J2S37_001261</name>
</gene>
<reference evidence="10 11" key="1">
    <citation type="submission" date="2023-07" db="EMBL/GenBank/DDBJ databases">
        <title>Sequencing the genomes of 1000 actinobacteria strains.</title>
        <authorList>
            <person name="Klenk H.-P."/>
        </authorList>
    </citation>
    <scope>NUCLEOTIDE SEQUENCE [LARGE SCALE GENOMIC DNA]</scope>
    <source>
        <strain evidence="10 11">DSM 44508</strain>
    </source>
</reference>
<keyword evidence="7" id="KW-1133">Transmembrane helix</keyword>
<evidence type="ECO:0000313" key="11">
    <source>
        <dbReference type="Proteomes" id="UP001183619"/>
    </source>
</evidence>
<evidence type="ECO:0000313" key="10">
    <source>
        <dbReference type="EMBL" id="MDR7354723.1"/>
    </source>
</evidence>
<dbReference type="InterPro" id="IPR050131">
    <property type="entry name" value="Peptidase_S8_subtilisin-like"/>
</dbReference>
<dbReference type="GO" id="GO:0016787">
    <property type="term" value="F:hydrolase activity"/>
    <property type="evidence" value="ECO:0007669"/>
    <property type="project" value="UniProtKB-KW"/>
</dbReference>
<dbReference type="InterPro" id="IPR023828">
    <property type="entry name" value="Peptidase_S8_Ser-AS"/>
</dbReference>
<dbReference type="PROSITE" id="PS51892">
    <property type="entry name" value="SUBTILASE"/>
    <property type="match status" value="1"/>
</dbReference>
<comment type="caution">
    <text evidence="10">The sequence shown here is derived from an EMBL/GenBank/DDBJ whole genome shotgun (WGS) entry which is preliminary data.</text>
</comment>
<feature type="signal peptide" evidence="8">
    <location>
        <begin position="1"/>
        <end position="31"/>
    </location>
</feature>
<dbReference type="SUPFAM" id="SSF52743">
    <property type="entry name" value="Subtilisin-like"/>
    <property type="match status" value="1"/>
</dbReference>
<dbReference type="InterPro" id="IPR036852">
    <property type="entry name" value="Peptidase_S8/S53_dom_sf"/>
</dbReference>
<dbReference type="InterPro" id="IPR000209">
    <property type="entry name" value="Peptidase_S8/S53_dom"/>
</dbReference>
<feature type="active site" description="Charge relay system" evidence="5">
    <location>
        <position position="116"/>
    </location>
</feature>
<name>A0ABU2B7Y1_9CORY</name>
<keyword evidence="11" id="KW-1185">Reference proteome</keyword>
<dbReference type="EMBL" id="JAVDYF010000001">
    <property type="protein sequence ID" value="MDR7354723.1"/>
    <property type="molecule type" value="Genomic_DNA"/>
</dbReference>
<evidence type="ECO:0000256" key="8">
    <source>
        <dbReference type="SAM" id="SignalP"/>
    </source>
</evidence>
<dbReference type="PROSITE" id="PS00137">
    <property type="entry name" value="SUBTILASE_HIS"/>
    <property type="match status" value="1"/>
</dbReference>
<keyword evidence="3 5" id="KW-0378">Hydrolase</keyword>
<dbReference type="PANTHER" id="PTHR43806">
    <property type="entry name" value="PEPTIDASE S8"/>
    <property type="match status" value="1"/>
</dbReference>
<dbReference type="Proteomes" id="UP001183619">
    <property type="component" value="Unassembled WGS sequence"/>
</dbReference>
<evidence type="ECO:0000256" key="2">
    <source>
        <dbReference type="ARBA" id="ARBA00022670"/>
    </source>
</evidence>
<proteinExistence type="inferred from homology"/>
<keyword evidence="4 5" id="KW-0720">Serine protease</keyword>
<feature type="domain" description="Peptidase S8/S53" evidence="9">
    <location>
        <begin position="65"/>
        <end position="328"/>
    </location>
</feature>